<dbReference type="Pfam" id="PF07045">
    <property type="entry name" value="DUF1330"/>
    <property type="match status" value="1"/>
</dbReference>
<accession>A0A1G6PH63</accession>
<dbReference type="AlphaFoldDB" id="A0A1G6PH63"/>
<organism evidence="2 3">
    <name type="scientific">Algoriphagus faecimaris</name>
    <dbReference type="NCBI Taxonomy" id="686796"/>
    <lineage>
        <taxon>Bacteria</taxon>
        <taxon>Pseudomonadati</taxon>
        <taxon>Bacteroidota</taxon>
        <taxon>Cytophagia</taxon>
        <taxon>Cytophagales</taxon>
        <taxon>Cyclobacteriaceae</taxon>
        <taxon>Algoriphagus</taxon>
    </lineage>
</organism>
<dbReference type="SUPFAM" id="SSF54909">
    <property type="entry name" value="Dimeric alpha+beta barrel"/>
    <property type="match status" value="1"/>
</dbReference>
<protein>
    <submittedName>
        <fullName evidence="2">Uncharacterized conserved protein, DUF1330 family</fullName>
    </submittedName>
</protein>
<evidence type="ECO:0000313" key="3">
    <source>
        <dbReference type="Proteomes" id="UP000199060"/>
    </source>
</evidence>
<dbReference type="OrthoDB" id="516779at2"/>
<keyword evidence="3" id="KW-1185">Reference proteome</keyword>
<gene>
    <name evidence="2" type="ORF">SAMN04488104_100637</name>
</gene>
<evidence type="ECO:0000259" key="1">
    <source>
        <dbReference type="Pfam" id="PF07045"/>
    </source>
</evidence>
<evidence type="ECO:0000313" key="2">
    <source>
        <dbReference type="EMBL" id="SDC79503.1"/>
    </source>
</evidence>
<dbReference type="InterPro" id="IPR010753">
    <property type="entry name" value="DUF1330"/>
</dbReference>
<dbReference type="PANTHER" id="PTHR41521:SF4">
    <property type="entry name" value="BLR0684 PROTEIN"/>
    <property type="match status" value="1"/>
</dbReference>
<dbReference type="PANTHER" id="PTHR41521">
    <property type="match status" value="1"/>
</dbReference>
<dbReference type="Proteomes" id="UP000199060">
    <property type="component" value="Unassembled WGS sequence"/>
</dbReference>
<dbReference type="RefSeq" id="WP_087938191.1">
    <property type="nucleotide sequence ID" value="NZ_FNAC01000006.1"/>
</dbReference>
<dbReference type="EMBL" id="FNAC01000006">
    <property type="protein sequence ID" value="SDC79503.1"/>
    <property type="molecule type" value="Genomic_DNA"/>
</dbReference>
<dbReference type="InterPro" id="IPR011008">
    <property type="entry name" value="Dimeric_a/b-barrel"/>
</dbReference>
<sequence>MAAYVIVEADIFDAAIYDEYKKLTPATVEAHGGKFVLRGNPVEVLEGEWSHDRLVMLEFPDKKSAKEWYYSKEYQEAKEIRSKGSKAKFILIEQ</sequence>
<feature type="domain" description="DUF1330" evidence="1">
    <location>
        <begin position="3"/>
        <end position="93"/>
    </location>
</feature>
<dbReference type="STRING" id="686796.SAMN04488104_100637"/>
<reference evidence="3" key="1">
    <citation type="submission" date="2016-10" db="EMBL/GenBank/DDBJ databases">
        <authorList>
            <person name="Varghese N."/>
            <person name="Submissions S."/>
        </authorList>
    </citation>
    <scope>NUCLEOTIDE SEQUENCE [LARGE SCALE GENOMIC DNA]</scope>
    <source>
        <strain evidence="3">DSM 23095</strain>
    </source>
</reference>
<name>A0A1G6PH63_9BACT</name>
<proteinExistence type="predicted"/>
<dbReference type="Gene3D" id="3.30.70.100">
    <property type="match status" value="1"/>
</dbReference>